<evidence type="ECO:0008006" key="3">
    <source>
        <dbReference type="Google" id="ProtNLM"/>
    </source>
</evidence>
<proteinExistence type="predicted"/>
<protein>
    <recommendedName>
        <fullName evidence="3">DUF1416 domain-containing protein</fullName>
    </recommendedName>
</protein>
<dbReference type="AlphaFoldDB" id="A0A0S4QFA8"/>
<dbReference type="RefSeq" id="WP_006542398.1">
    <property type="nucleotide sequence ID" value="NZ_FAOZ01000002.1"/>
</dbReference>
<organism evidence="1 2">
    <name type="scientific">Parafrankia irregularis</name>
    <dbReference type="NCBI Taxonomy" id="795642"/>
    <lineage>
        <taxon>Bacteria</taxon>
        <taxon>Bacillati</taxon>
        <taxon>Actinomycetota</taxon>
        <taxon>Actinomycetes</taxon>
        <taxon>Frankiales</taxon>
        <taxon>Frankiaceae</taxon>
        <taxon>Parafrankia</taxon>
    </lineage>
</organism>
<gene>
    <name evidence="1" type="ORF">Ga0074812_102185</name>
</gene>
<reference evidence="2" key="1">
    <citation type="submission" date="2015-11" db="EMBL/GenBank/DDBJ databases">
        <authorList>
            <person name="Varghese N."/>
        </authorList>
    </citation>
    <scope>NUCLEOTIDE SEQUENCE [LARGE SCALE GENOMIC DNA]</scope>
    <source>
        <strain evidence="2">DSM 45899</strain>
    </source>
</reference>
<evidence type="ECO:0000313" key="1">
    <source>
        <dbReference type="EMBL" id="CUU54179.1"/>
    </source>
</evidence>
<dbReference type="Proteomes" id="UP000198802">
    <property type="component" value="Unassembled WGS sequence"/>
</dbReference>
<evidence type="ECO:0000313" key="2">
    <source>
        <dbReference type="Proteomes" id="UP000198802"/>
    </source>
</evidence>
<name>A0A0S4QFA8_9ACTN</name>
<dbReference type="InterPro" id="IPR010814">
    <property type="entry name" value="DUF1416"/>
</dbReference>
<sequence>MCGATSGGPSVEGIDVAKETVIQGVVVSGGEPVSTGYARLLDSGGDFTAEVPLSATGQFRFFARPGEWTVRALVPGATGERKVVARQGEPVDTQVDVTV</sequence>
<dbReference type="Pfam" id="PF07210">
    <property type="entry name" value="DUF1416"/>
    <property type="match status" value="1"/>
</dbReference>
<keyword evidence="2" id="KW-1185">Reference proteome</keyword>
<accession>A0A0S4QFA8</accession>
<dbReference type="EMBL" id="FAOZ01000002">
    <property type="protein sequence ID" value="CUU54179.1"/>
    <property type="molecule type" value="Genomic_DNA"/>
</dbReference>